<dbReference type="PROSITE" id="PS00773">
    <property type="entry name" value="CHITINASE_19_1"/>
    <property type="match status" value="1"/>
</dbReference>
<dbReference type="CDD" id="cd00325">
    <property type="entry name" value="chitinase_GH19"/>
    <property type="match status" value="1"/>
</dbReference>
<evidence type="ECO:0000313" key="10">
    <source>
        <dbReference type="EMBL" id="KAK3029172.1"/>
    </source>
</evidence>
<dbReference type="PANTHER" id="PTHR22595">
    <property type="entry name" value="CHITINASE-RELATED"/>
    <property type="match status" value="1"/>
</dbReference>
<dbReference type="SUPFAM" id="SSF53955">
    <property type="entry name" value="Lysozyme-like"/>
    <property type="match status" value="2"/>
</dbReference>
<keyword evidence="2" id="KW-0147">Chitin-binding</keyword>
<feature type="signal peptide" evidence="8">
    <location>
        <begin position="1"/>
        <end position="23"/>
    </location>
</feature>
<dbReference type="AlphaFoldDB" id="A0AA88WKD1"/>
<evidence type="ECO:0000256" key="7">
    <source>
        <dbReference type="PIRSR" id="PIRSR001060-2"/>
    </source>
</evidence>
<keyword evidence="3" id="KW-0611">Plant defense</keyword>
<dbReference type="PIRSF" id="PIRSF001060">
    <property type="entry name" value="Endochitinase"/>
    <property type="match status" value="1"/>
</dbReference>
<dbReference type="GO" id="GO:0004568">
    <property type="term" value="F:chitinase activity"/>
    <property type="evidence" value="ECO:0007669"/>
    <property type="project" value="InterPro"/>
</dbReference>
<keyword evidence="5 7" id="KW-1015">Disulfide bond</keyword>
<feature type="active site" description="Proton donor" evidence="6">
    <location>
        <position position="92"/>
    </location>
</feature>
<feature type="domain" description="Glycoside hydrolase family 19 catalytic" evidence="9">
    <location>
        <begin position="48"/>
        <end position="70"/>
    </location>
</feature>
<dbReference type="InterPro" id="IPR023346">
    <property type="entry name" value="Lysozyme-like_dom_sf"/>
</dbReference>
<keyword evidence="8" id="KW-0732">Signal</keyword>
<organism evidence="10 11">
    <name type="scientific">Escallonia herrerae</name>
    <dbReference type="NCBI Taxonomy" id="1293975"/>
    <lineage>
        <taxon>Eukaryota</taxon>
        <taxon>Viridiplantae</taxon>
        <taxon>Streptophyta</taxon>
        <taxon>Embryophyta</taxon>
        <taxon>Tracheophyta</taxon>
        <taxon>Spermatophyta</taxon>
        <taxon>Magnoliopsida</taxon>
        <taxon>eudicotyledons</taxon>
        <taxon>Gunneridae</taxon>
        <taxon>Pentapetalae</taxon>
        <taxon>asterids</taxon>
        <taxon>campanulids</taxon>
        <taxon>Escalloniales</taxon>
        <taxon>Escalloniaceae</taxon>
        <taxon>Escallonia</taxon>
    </lineage>
</organism>
<evidence type="ECO:0000256" key="2">
    <source>
        <dbReference type="ARBA" id="ARBA00022669"/>
    </source>
</evidence>
<comment type="caution">
    <text evidence="10">The sequence shown here is derived from an EMBL/GenBank/DDBJ whole genome shotgun (WGS) entry which is preliminary data.</text>
</comment>
<keyword evidence="4" id="KW-0119">Carbohydrate metabolism</keyword>
<dbReference type="GO" id="GO:0006032">
    <property type="term" value="P:chitin catabolic process"/>
    <property type="evidence" value="ECO:0007669"/>
    <property type="project" value="UniProtKB-KW"/>
</dbReference>
<dbReference type="GO" id="GO:0050832">
    <property type="term" value="P:defense response to fungus"/>
    <property type="evidence" value="ECO:0007669"/>
    <property type="project" value="UniProtKB-ARBA"/>
</dbReference>
<protein>
    <recommendedName>
        <fullName evidence="9">Glycoside hydrolase family 19 catalytic domain-containing protein</fullName>
    </recommendedName>
</protein>
<dbReference type="GO" id="GO:0005975">
    <property type="term" value="P:carbohydrate metabolic process"/>
    <property type="evidence" value="ECO:0007669"/>
    <property type="project" value="InterPro"/>
</dbReference>
<dbReference type="EMBL" id="JAVXUP010000391">
    <property type="protein sequence ID" value="KAK3029172.1"/>
    <property type="molecule type" value="Genomic_DNA"/>
</dbReference>
<dbReference type="GO" id="GO:0008061">
    <property type="term" value="F:chitin binding"/>
    <property type="evidence" value="ECO:0007669"/>
    <property type="project" value="UniProtKB-KW"/>
</dbReference>
<dbReference type="InterPro" id="IPR016283">
    <property type="entry name" value="Glyco_hydro_19"/>
</dbReference>
<evidence type="ECO:0000256" key="3">
    <source>
        <dbReference type="ARBA" id="ARBA00022821"/>
    </source>
</evidence>
<evidence type="ECO:0000256" key="5">
    <source>
        <dbReference type="ARBA" id="ARBA00023157"/>
    </source>
</evidence>
<feature type="chain" id="PRO_5041679071" description="Glycoside hydrolase family 19 catalytic domain-containing protein" evidence="8">
    <location>
        <begin position="24"/>
        <end position="265"/>
    </location>
</feature>
<feature type="disulfide bond" evidence="7">
    <location>
        <begin position="226"/>
        <end position="258"/>
    </location>
</feature>
<dbReference type="Pfam" id="PF00182">
    <property type="entry name" value="Glyco_hydro_19"/>
    <property type="match status" value="2"/>
</dbReference>
<accession>A0AA88WKD1</accession>
<name>A0AA88WKD1_9ASTE</name>
<sequence>MRFWAVTFFCFCSTLLLGLGALAQRDVGSLLSESQFNQMLKHRNDANCPAKGFYTYQAFISAAKSFRGFGTTGDIDTRKREIAAFLAQTSRETTGNFSTLDSLGCIKYLNVDMQMHRTVHTHGDIASNRKRATHQITVFQINSGPVLPVKNNMAEVLSKLRSKPCLEQSHHFFQDCVMVLDDSTITQTSSHDVITGRWRPTSTDSAASRAQGYGFVTNIINGGIECGKGPNAQVADRIGFYKRYCDMLKVGYGNNLDCYNQKPFA</sequence>
<dbReference type="GO" id="GO:0016998">
    <property type="term" value="P:cell wall macromolecule catabolic process"/>
    <property type="evidence" value="ECO:0007669"/>
    <property type="project" value="InterPro"/>
</dbReference>
<dbReference type="InterPro" id="IPR000726">
    <property type="entry name" value="Glyco_hydro_19_cat"/>
</dbReference>
<evidence type="ECO:0000256" key="4">
    <source>
        <dbReference type="ARBA" id="ARBA00023024"/>
    </source>
</evidence>
<evidence type="ECO:0000259" key="9">
    <source>
        <dbReference type="PROSITE" id="PS00773"/>
    </source>
</evidence>
<keyword evidence="4" id="KW-0624">Polysaccharide degradation</keyword>
<comment type="function">
    <text evidence="1">Defense against chitin-containing fungal pathogens.</text>
</comment>
<evidence type="ECO:0000313" key="11">
    <source>
        <dbReference type="Proteomes" id="UP001188597"/>
    </source>
</evidence>
<proteinExistence type="predicted"/>
<evidence type="ECO:0000256" key="6">
    <source>
        <dbReference type="PIRSR" id="PIRSR001060-1"/>
    </source>
</evidence>
<keyword evidence="4" id="KW-0146">Chitin degradation</keyword>
<dbReference type="PANTHER" id="PTHR22595:SF79">
    <property type="entry name" value="CHITINASE 12"/>
    <property type="match status" value="1"/>
</dbReference>
<keyword evidence="11" id="KW-1185">Reference proteome</keyword>
<reference evidence="10" key="1">
    <citation type="submission" date="2022-12" db="EMBL/GenBank/DDBJ databases">
        <title>Draft genome assemblies for two species of Escallonia (Escalloniales).</title>
        <authorList>
            <person name="Chanderbali A."/>
            <person name="Dervinis C."/>
            <person name="Anghel I."/>
            <person name="Soltis D."/>
            <person name="Soltis P."/>
            <person name="Zapata F."/>
        </authorList>
    </citation>
    <scope>NUCLEOTIDE SEQUENCE</scope>
    <source>
        <strain evidence="10">UCBG64.0493</strain>
        <tissue evidence="10">Leaf</tissue>
    </source>
</reference>
<evidence type="ECO:0000256" key="1">
    <source>
        <dbReference type="ARBA" id="ARBA00003102"/>
    </source>
</evidence>
<evidence type="ECO:0000256" key="8">
    <source>
        <dbReference type="SAM" id="SignalP"/>
    </source>
</evidence>
<dbReference type="Gene3D" id="1.10.530.10">
    <property type="match status" value="1"/>
</dbReference>
<dbReference type="Proteomes" id="UP001188597">
    <property type="component" value="Unassembled WGS sequence"/>
</dbReference>
<gene>
    <name evidence="10" type="ORF">RJ639_039727</name>
</gene>